<gene>
    <name evidence="2" type="ORF">RhiirC2_799723</name>
    <name evidence="1" type="ORF">RhiirC2_803305</name>
</gene>
<evidence type="ECO:0000313" key="1">
    <source>
        <dbReference type="EMBL" id="PKK51307.1"/>
    </source>
</evidence>
<organism evidence="1 3">
    <name type="scientific">Rhizophagus irregularis</name>
    <dbReference type="NCBI Taxonomy" id="588596"/>
    <lineage>
        <taxon>Eukaryota</taxon>
        <taxon>Fungi</taxon>
        <taxon>Fungi incertae sedis</taxon>
        <taxon>Mucoromycota</taxon>
        <taxon>Glomeromycotina</taxon>
        <taxon>Glomeromycetes</taxon>
        <taxon>Glomerales</taxon>
        <taxon>Glomeraceae</taxon>
        <taxon>Rhizophagus</taxon>
    </lineage>
</organism>
<dbReference type="VEuPathDB" id="FungiDB:RhiirFUN_012434"/>
<protein>
    <submittedName>
        <fullName evidence="1">Uncharacterized protein</fullName>
    </submittedName>
</protein>
<dbReference type="VEuPathDB" id="FungiDB:RhiirA1_455429"/>
<proteinExistence type="predicted"/>
<accession>A0A2N1LPK4</accession>
<reference evidence="1 3" key="2">
    <citation type="submission" date="2017-10" db="EMBL/GenBank/DDBJ databases">
        <title>Extensive intraspecific genome diversity in a model arbuscular mycorrhizal fungus.</title>
        <authorList>
            <person name="Chen E.C.H."/>
            <person name="Morin E."/>
            <person name="Baudet D."/>
            <person name="Noel J."/>
            <person name="Ndikumana S."/>
            <person name="Charron P."/>
            <person name="St-Onge C."/>
            <person name="Giorgi J."/>
            <person name="Grigoriev I.V."/>
            <person name="Roux C."/>
            <person name="Martin F.M."/>
            <person name="Corradi N."/>
        </authorList>
    </citation>
    <scope>NUCLEOTIDE SEQUENCE [LARGE SCALE GENOMIC DNA]</scope>
    <source>
        <strain evidence="1 3">C2</strain>
    </source>
</reference>
<sequence>MLTPCRSRVALPANIYQILTDYYNDAYELQFATIAEISASPKDTIVVPNMVNQFGRVRISAEIFGSVMAPRYLKNANVLAKFIQNNETIDLFPGQVQYYFEHIMRISGELKTHRLAFVKWYKPAQNQQTRFYTKIDDEKSSNIELWRNEFYDIGRDCIIPIHYIYSRFVSSEFVTGKKKLVTYNAVIPINRQFHL</sequence>
<evidence type="ECO:0000313" key="3">
    <source>
        <dbReference type="Proteomes" id="UP000233469"/>
    </source>
</evidence>
<comment type="caution">
    <text evidence="1">The sequence shown here is derived from an EMBL/GenBank/DDBJ whole genome shotgun (WGS) entry which is preliminary data.</text>
</comment>
<dbReference type="AlphaFoldDB" id="A0A2N1LPK4"/>
<dbReference type="EMBL" id="LLXL01005420">
    <property type="protein sequence ID" value="PKK56576.1"/>
    <property type="molecule type" value="Genomic_DNA"/>
</dbReference>
<dbReference type="Proteomes" id="UP000233469">
    <property type="component" value="Unassembled WGS sequence"/>
</dbReference>
<evidence type="ECO:0000313" key="2">
    <source>
        <dbReference type="EMBL" id="PKK56576.1"/>
    </source>
</evidence>
<dbReference type="VEuPathDB" id="FungiDB:FUN_016531"/>
<reference evidence="1 3" key="1">
    <citation type="submission" date="2016-04" db="EMBL/GenBank/DDBJ databases">
        <title>Genome analyses suggest a sexual origin of heterokaryosis in a supposedly ancient asexual fungus.</title>
        <authorList>
            <person name="Ropars J."/>
            <person name="Sedzielewska K."/>
            <person name="Noel J."/>
            <person name="Charron P."/>
            <person name="Farinelli L."/>
            <person name="Marton T."/>
            <person name="Kruger M."/>
            <person name="Pelin A."/>
            <person name="Brachmann A."/>
            <person name="Corradi N."/>
        </authorList>
    </citation>
    <scope>NUCLEOTIDE SEQUENCE [LARGE SCALE GENOMIC DNA]</scope>
    <source>
        <strain evidence="1 3">C2</strain>
    </source>
</reference>
<name>A0A2N1LPK4_9GLOM</name>
<dbReference type="EMBL" id="LLXL01008431">
    <property type="protein sequence ID" value="PKK51307.1"/>
    <property type="molecule type" value="Genomic_DNA"/>
</dbReference>